<keyword evidence="1" id="KW-0732">Signal</keyword>
<organism evidence="2 3">
    <name type="scientific">Chitinophaga eiseniae</name>
    <dbReference type="NCBI Taxonomy" id="634771"/>
    <lineage>
        <taxon>Bacteria</taxon>
        <taxon>Pseudomonadati</taxon>
        <taxon>Bacteroidota</taxon>
        <taxon>Chitinophagia</taxon>
        <taxon>Chitinophagales</taxon>
        <taxon>Chitinophagaceae</taxon>
        <taxon>Chitinophaga</taxon>
    </lineage>
</organism>
<proteinExistence type="predicted"/>
<feature type="signal peptide" evidence="1">
    <location>
        <begin position="1"/>
        <end position="22"/>
    </location>
</feature>
<accession>A0A1T4R759</accession>
<name>A0A1T4R759_9BACT</name>
<dbReference type="OrthoDB" id="788878at2"/>
<dbReference type="AlphaFoldDB" id="A0A1T4R759"/>
<gene>
    <name evidence="2" type="ORF">SAMN04488128_102915</name>
</gene>
<evidence type="ECO:0000256" key="1">
    <source>
        <dbReference type="SAM" id="SignalP"/>
    </source>
</evidence>
<dbReference type="Proteomes" id="UP000190367">
    <property type="component" value="Unassembled WGS sequence"/>
</dbReference>
<dbReference type="RefSeq" id="WP_078669414.1">
    <property type="nucleotide sequence ID" value="NZ_FUWZ01000002.1"/>
</dbReference>
<protein>
    <submittedName>
        <fullName evidence="2">Uncharacterized protein</fullName>
    </submittedName>
</protein>
<evidence type="ECO:0000313" key="2">
    <source>
        <dbReference type="EMBL" id="SKA11922.1"/>
    </source>
</evidence>
<feature type="chain" id="PRO_5012278553" evidence="1">
    <location>
        <begin position="23"/>
        <end position="376"/>
    </location>
</feature>
<dbReference type="EMBL" id="FUWZ01000002">
    <property type="protein sequence ID" value="SKA11922.1"/>
    <property type="molecule type" value="Genomic_DNA"/>
</dbReference>
<sequence length="376" mass="42924">MKSLLWPLCLLFVLPLATTAQSSSRYTISPLARLPADSLLKTRLLVSLDGFLKDKDHPGQPSVYMDTAYLRGDRMGFEEIVKVENSAQSRDTNFYKAQLQNVIKLRAEGEYLVKLGFVGMAGDQPVVRMIYNVIARDRQDRFVFYPVRDYVVKDWKQQQVGNIHYLYPYTLDMNAARRFDRFNTEVAGWFGVKPVKLHYYHCSDALELLRVKGVDYNATTSHLQRGDADTENNIFMSGVGSPWYGHDLIHFYCDKFLSQPRNRAMEEGLAYYADGGWGESYATCLGVLKKYAADHSAEDLYQVFKNNVSVGDINLKYTINALLLEEVIRRHGVPKALKMLMAGNNDAGLEQLLRMHFGLTPANFNENIRKRLTASR</sequence>
<evidence type="ECO:0000313" key="3">
    <source>
        <dbReference type="Proteomes" id="UP000190367"/>
    </source>
</evidence>
<reference evidence="3" key="1">
    <citation type="submission" date="2017-02" db="EMBL/GenBank/DDBJ databases">
        <authorList>
            <person name="Varghese N."/>
            <person name="Submissions S."/>
        </authorList>
    </citation>
    <scope>NUCLEOTIDE SEQUENCE [LARGE SCALE GENOMIC DNA]</scope>
    <source>
        <strain evidence="3">DSM 22224</strain>
    </source>
</reference>
<keyword evidence="3" id="KW-1185">Reference proteome</keyword>
<dbReference type="STRING" id="634771.SAMN04488128_102915"/>